<dbReference type="AlphaFoldDB" id="A0A413LRK9"/>
<organism evidence="4 5">
    <name type="scientific">Hungatella hathewayi</name>
    <dbReference type="NCBI Taxonomy" id="154046"/>
    <lineage>
        <taxon>Bacteria</taxon>
        <taxon>Bacillati</taxon>
        <taxon>Bacillota</taxon>
        <taxon>Clostridia</taxon>
        <taxon>Lachnospirales</taxon>
        <taxon>Lachnospiraceae</taxon>
        <taxon>Hungatella</taxon>
    </lineage>
</organism>
<evidence type="ECO:0000256" key="1">
    <source>
        <dbReference type="ARBA" id="ARBA00023015"/>
    </source>
</evidence>
<sequence>MDGKNRIVKEILDSVEKKMESGESLSLEAMEAHTGYSRFYLNRIFSEVTGCTIHRYIMERRLTEAARKLVETDKTIVEISCEADYQSQQAFTLAFRRVYGCTPMAYRERKHFTPLREQTKQKKTGNTACRTRTDLWRCAA</sequence>
<comment type="caution">
    <text evidence="4">The sequence shown here is derived from an EMBL/GenBank/DDBJ whole genome shotgun (WGS) entry which is preliminary data.</text>
</comment>
<protein>
    <submittedName>
        <fullName evidence="4">Uncharacterized protein</fullName>
    </submittedName>
</protein>
<dbReference type="InterPro" id="IPR018060">
    <property type="entry name" value="HTH_AraC"/>
</dbReference>
<reference evidence="4" key="1">
    <citation type="submission" date="2022-01" db="EMBL/GenBank/DDBJ databases">
        <title>Novel bile acid biosynthetic pathways are enriched in the microbiome of centenarians.</title>
        <authorList>
            <person name="Sato Y."/>
            <person name="Atarashi K."/>
            <person name="Plichta R.D."/>
            <person name="Arai Y."/>
            <person name="Sasajima S."/>
            <person name="Kearney M.S."/>
            <person name="Suda W."/>
            <person name="Takeshita K."/>
            <person name="Sasaki T."/>
            <person name="Okamoto S."/>
            <person name="Skelly N.A."/>
            <person name="Okamura Y."/>
            <person name="Vlamakis H."/>
            <person name="Li Y."/>
            <person name="Tanoue T."/>
            <person name="Takei H."/>
            <person name="Nittono H."/>
            <person name="Narushima S."/>
            <person name="Irie J."/>
            <person name="Itoh H."/>
            <person name="Moriya K."/>
            <person name="Sugiura Y."/>
            <person name="Suematsu M."/>
            <person name="Moritoki N."/>
            <person name="Shibata S."/>
            <person name="Littman R.D."/>
            <person name="Fischbach A.M."/>
            <person name="Uwamino Y."/>
            <person name="Inoue T."/>
            <person name="Honda A."/>
            <person name="Hattori M."/>
            <person name="Murai T."/>
            <person name="Xavier J.R."/>
            <person name="Hirose N."/>
            <person name="Honda K."/>
        </authorList>
    </citation>
    <scope>NUCLEOTIDE SEQUENCE</scope>
    <source>
        <strain evidence="4">CE91-St55</strain>
    </source>
</reference>
<name>A0A413LRK9_9FIRM</name>
<dbReference type="PANTHER" id="PTHR47504">
    <property type="entry name" value="RIGHT ORIGIN-BINDING PROTEIN"/>
    <property type="match status" value="1"/>
</dbReference>
<dbReference type="SMART" id="SM00342">
    <property type="entry name" value="HTH_ARAC"/>
    <property type="match status" value="1"/>
</dbReference>
<dbReference type="EMBL" id="BQNJ01000002">
    <property type="protein sequence ID" value="GKH04517.1"/>
    <property type="molecule type" value="Genomic_DNA"/>
</dbReference>
<gene>
    <name evidence="4" type="ORF">CE91St55_64980</name>
</gene>
<keyword evidence="1" id="KW-0805">Transcription regulation</keyword>
<dbReference type="GO" id="GO:0003700">
    <property type="term" value="F:DNA-binding transcription factor activity"/>
    <property type="evidence" value="ECO:0007669"/>
    <property type="project" value="InterPro"/>
</dbReference>
<dbReference type="Proteomes" id="UP001055091">
    <property type="component" value="Unassembled WGS sequence"/>
</dbReference>
<proteinExistence type="predicted"/>
<dbReference type="GO" id="GO:0043565">
    <property type="term" value="F:sequence-specific DNA binding"/>
    <property type="evidence" value="ECO:0007669"/>
    <property type="project" value="InterPro"/>
</dbReference>
<dbReference type="RefSeq" id="WP_118041584.1">
    <property type="nucleotide sequence ID" value="NZ_BQNJ01000002.1"/>
</dbReference>
<dbReference type="InterPro" id="IPR009057">
    <property type="entry name" value="Homeodomain-like_sf"/>
</dbReference>
<dbReference type="InterPro" id="IPR050959">
    <property type="entry name" value="MarA-like"/>
</dbReference>
<evidence type="ECO:0000313" key="5">
    <source>
        <dbReference type="Proteomes" id="UP001055091"/>
    </source>
</evidence>
<keyword evidence="3" id="KW-0804">Transcription</keyword>
<dbReference type="PROSITE" id="PS01124">
    <property type="entry name" value="HTH_ARAC_FAMILY_2"/>
    <property type="match status" value="1"/>
</dbReference>
<evidence type="ECO:0000313" key="4">
    <source>
        <dbReference type="EMBL" id="GKH04517.1"/>
    </source>
</evidence>
<dbReference type="Gene3D" id="1.10.10.60">
    <property type="entry name" value="Homeodomain-like"/>
    <property type="match status" value="2"/>
</dbReference>
<evidence type="ECO:0000256" key="2">
    <source>
        <dbReference type="ARBA" id="ARBA00023125"/>
    </source>
</evidence>
<dbReference type="PANTHER" id="PTHR47504:SF5">
    <property type="entry name" value="RIGHT ORIGIN-BINDING PROTEIN"/>
    <property type="match status" value="1"/>
</dbReference>
<dbReference type="Pfam" id="PF12833">
    <property type="entry name" value="HTH_18"/>
    <property type="match status" value="1"/>
</dbReference>
<dbReference type="SUPFAM" id="SSF46689">
    <property type="entry name" value="Homeodomain-like"/>
    <property type="match status" value="2"/>
</dbReference>
<accession>A0A413LRK9</accession>
<evidence type="ECO:0000256" key="3">
    <source>
        <dbReference type="ARBA" id="ARBA00023163"/>
    </source>
</evidence>
<keyword evidence="2" id="KW-0238">DNA-binding</keyword>